<evidence type="ECO:0000313" key="3">
    <source>
        <dbReference type="WBParaSite" id="jg25896"/>
    </source>
</evidence>
<dbReference type="Proteomes" id="UP000887574">
    <property type="component" value="Unplaced"/>
</dbReference>
<dbReference type="PANTHER" id="PTHR45774:SF3">
    <property type="entry name" value="BTB (POZ) DOMAIN-CONTAINING 2B-RELATED"/>
    <property type="match status" value="1"/>
</dbReference>
<dbReference type="Pfam" id="PF08005">
    <property type="entry name" value="PHR"/>
    <property type="match status" value="1"/>
</dbReference>
<proteinExistence type="predicted"/>
<dbReference type="InterPro" id="IPR038648">
    <property type="entry name" value="PHR_sf"/>
</dbReference>
<name>A0A915E249_9BILA</name>
<evidence type="ECO:0000259" key="1">
    <source>
        <dbReference type="Pfam" id="PF08005"/>
    </source>
</evidence>
<dbReference type="Gene3D" id="2.60.120.820">
    <property type="entry name" value="PHR domain"/>
    <property type="match status" value="1"/>
</dbReference>
<feature type="domain" description="PHR" evidence="1">
    <location>
        <begin position="4"/>
        <end position="127"/>
    </location>
</feature>
<dbReference type="GO" id="GO:0022008">
    <property type="term" value="P:neurogenesis"/>
    <property type="evidence" value="ECO:0007669"/>
    <property type="project" value="TreeGrafter"/>
</dbReference>
<dbReference type="InterPro" id="IPR012983">
    <property type="entry name" value="PHR"/>
</dbReference>
<dbReference type="WBParaSite" id="jg25896">
    <property type="protein sequence ID" value="jg25896"/>
    <property type="gene ID" value="jg25896"/>
</dbReference>
<protein>
    <submittedName>
        <fullName evidence="3">PHR domain-containing protein</fullName>
    </submittedName>
</protein>
<dbReference type="GO" id="GO:0000932">
    <property type="term" value="C:P-body"/>
    <property type="evidence" value="ECO:0007669"/>
    <property type="project" value="TreeGrafter"/>
</dbReference>
<dbReference type="AlphaFoldDB" id="A0A915E249"/>
<dbReference type="PANTHER" id="PTHR45774">
    <property type="entry name" value="BTB/POZ DOMAIN-CONTAINING"/>
    <property type="match status" value="1"/>
</dbReference>
<dbReference type="GO" id="GO:0005829">
    <property type="term" value="C:cytosol"/>
    <property type="evidence" value="ECO:0007669"/>
    <property type="project" value="TreeGrafter"/>
</dbReference>
<evidence type="ECO:0000313" key="2">
    <source>
        <dbReference type="Proteomes" id="UP000887574"/>
    </source>
</evidence>
<reference evidence="3" key="1">
    <citation type="submission" date="2022-11" db="UniProtKB">
        <authorList>
            <consortium name="WormBaseParasite"/>
        </authorList>
    </citation>
    <scope>IDENTIFICATION</scope>
</reference>
<accession>A0A915E249</accession>
<keyword evidence="2" id="KW-1185">Reference proteome</keyword>
<organism evidence="2 3">
    <name type="scientific">Ditylenchus dipsaci</name>
    <dbReference type="NCBI Taxonomy" id="166011"/>
    <lineage>
        <taxon>Eukaryota</taxon>
        <taxon>Metazoa</taxon>
        <taxon>Ecdysozoa</taxon>
        <taxon>Nematoda</taxon>
        <taxon>Chromadorea</taxon>
        <taxon>Rhabditida</taxon>
        <taxon>Tylenchina</taxon>
        <taxon>Tylenchomorpha</taxon>
        <taxon>Sphaerularioidea</taxon>
        <taxon>Anguinidae</taxon>
        <taxon>Anguininae</taxon>
        <taxon>Ditylenchus</taxon>
    </lineage>
</organism>
<sequence>MSINRFQRIEASWGYSGTPDRIKFTVDAPIFVLGFGLYGSMNDSAEYGVTIEIINFGSGQILAHRETSFMADGTPRIFRVMFKEPVEIASGLTYIASAKLKGAESHYGTKGLRRIVRQLAQHRVVYPQAVGQTQPSHSSSASLPEITTALLWKTAKYLK</sequence>